<name>A0ABR2Q3I0_9ROSI</name>
<dbReference type="Pfam" id="PF04724">
    <property type="entry name" value="Glyco_transf_17"/>
    <property type="match status" value="1"/>
</dbReference>
<evidence type="ECO:0000313" key="1">
    <source>
        <dbReference type="EMBL" id="KAK8995233.1"/>
    </source>
</evidence>
<reference evidence="1 2" key="1">
    <citation type="journal article" date="2024" name="G3 (Bethesda)">
        <title>Genome assembly of Hibiscus sabdariffa L. provides insights into metabolisms of medicinal natural products.</title>
        <authorList>
            <person name="Kim T."/>
        </authorList>
    </citation>
    <scope>NUCLEOTIDE SEQUENCE [LARGE SCALE GENOMIC DNA]</scope>
    <source>
        <strain evidence="1">TK-2024</strain>
        <tissue evidence="1">Old leaves</tissue>
    </source>
</reference>
<sequence length="122" mass="14548">MFARNREQFKFTEIRLTYGTIGGRFKKGENPSVEEAFHRVALDQLLRLANIENDDLLIMPDVDEIPSEHTANQLRWCDDVPPILHLKLSNYLYSFEYLMDNKSRRASVHKYKTRKTRYAHFR</sequence>
<gene>
    <name evidence="1" type="ORF">V6N11_069676</name>
</gene>
<dbReference type="EMBL" id="JBBPBN010000046">
    <property type="protein sequence ID" value="KAK8995233.1"/>
    <property type="molecule type" value="Genomic_DNA"/>
</dbReference>
<comment type="caution">
    <text evidence="1">The sequence shown here is derived from an EMBL/GenBank/DDBJ whole genome shotgun (WGS) entry which is preliminary data.</text>
</comment>
<dbReference type="InterPro" id="IPR006813">
    <property type="entry name" value="Glyco_trans_17"/>
</dbReference>
<dbReference type="PANTHER" id="PTHR12224">
    <property type="entry name" value="BETA-1,4-MANNOSYL-GLYCOPROTEIN BETA-1,4-N-ACETYLGLUCOSAMINYL-TRANSFERASE"/>
    <property type="match status" value="1"/>
</dbReference>
<dbReference type="PANTHER" id="PTHR12224:SF0">
    <property type="entry name" value="BETA-1,4-MANNOSYL-GLYCOPROTEIN 4-BETA-N-ACETYLGLUCOSAMINYLTRANSFERASE"/>
    <property type="match status" value="1"/>
</dbReference>
<dbReference type="Proteomes" id="UP001396334">
    <property type="component" value="Unassembled WGS sequence"/>
</dbReference>
<proteinExistence type="predicted"/>
<protein>
    <submittedName>
        <fullName evidence="1">Uncharacterized protein</fullName>
    </submittedName>
</protein>
<organism evidence="1 2">
    <name type="scientific">Hibiscus sabdariffa</name>
    <name type="common">roselle</name>
    <dbReference type="NCBI Taxonomy" id="183260"/>
    <lineage>
        <taxon>Eukaryota</taxon>
        <taxon>Viridiplantae</taxon>
        <taxon>Streptophyta</taxon>
        <taxon>Embryophyta</taxon>
        <taxon>Tracheophyta</taxon>
        <taxon>Spermatophyta</taxon>
        <taxon>Magnoliopsida</taxon>
        <taxon>eudicotyledons</taxon>
        <taxon>Gunneridae</taxon>
        <taxon>Pentapetalae</taxon>
        <taxon>rosids</taxon>
        <taxon>malvids</taxon>
        <taxon>Malvales</taxon>
        <taxon>Malvaceae</taxon>
        <taxon>Malvoideae</taxon>
        <taxon>Hibiscus</taxon>
    </lineage>
</organism>
<keyword evidence="2" id="KW-1185">Reference proteome</keyword>
<evidence type="ECO:0000313" key="2">
    <source>
        <dbReference type="Proteomes" id="UP001396334"/>
    </source>
</evidence>
<accession>A0ABR2Q3I0</accession>